<comment type="caution">
    <text evidence="1">The sequence shown here is derived from an EMBL/GenBank/DDBJ whole genome shotgun (WGS) entry which is preliminary data.</text>
</comment>
<gene>
    <name evidence="1" type="ORF">SLEP1_g4001</name>
</gene>
<name>A0AAV5HMA0_9ROSI</name>
<reference evidence="1 2" key="1">
    <citation type="journal article" date="2021" name="Commun. Biol.">
        <title>The genome of Shorea leprosula (Dipterocarpaceae) highlights the ecological relevance of drought in aseasonal tropical rainforests.</title>
        <authorList>
            <person name="Ng K.K.S."/>
            <person name="Kobayashi M.J."/>
            <person name="Fawcett J.A."/>
            <person name="Hatakeyama M."/>
            <person name="Paape T."/>
            <person name="Ng C.H."/>
            <person name="Ang C.C."/>
            <person name="Tnah L.H."/>
            <person name="Lee C.T."/>
            <person name="Nishiyama T."/>
            <person name="Sese J."/>
            <person name="O'Brien M.J."/>
            <person name="Copetti D."/>
            <person name="Mohd Noor M.I."/>
            <person name="Ong R.C."/>
            <person name="Putra M."/>
            <person name="Sireger I.Z."/>
            <person name="Indrioko S."/>
            <person name="Kosugi Y."/>
            <person name="Izuno A."/>
            <person name="Isagi Y."/>
            <person name="Lee S.L."/>
            <person name="Shimizu K.K."/>
        </authorList>
    </citation>
    <scope>NUCLEOTIDE SEQUENCE [LARGE SCALE GENOMIC DNA]</scope>
    <source>
        <strain evidence="1">214</strain>
    </source>
</reference>
<protein>
    <submittedName>
        <fullName evidence="1">Uncharacterized protein</fullName>
    </submittedName>
</protein>
<proteinExistence type="predicted"/>
<evidence type="ECO:0000313" key="1">
    <source>
        <dbReference type="EMBL" id="GKU89933.1"/>
    </source>
</evidence>
<accession>A0AAV5HMA0</accession>
<sequence>METTKKTEIAEQIAPQKHRLIFSVASLLLLPPPNKSSSRNQNWPHLLCSNSPFQFYMCFFS</sequence>
<organism evidence="1 2">
    <name type="scientific">Rubroshorea leprosula</name>
    <dbReference type="NCBI Taxonomy" id="152421"/>
    <lineage>
        <taxon>Eukaryota</taxon>
        <taxon>Viridiplantae</taxon>
        <taxon>Streptophyta</taxon>
        <taxon>Embryophyta</taxon>
        <taxon>Tracheophyta</taxon>
        <taxon>Spermatophyta</taxon>
        <taxon>Magnoliopsida</taxon>
        <taxon>eudicotyledons</taxon>
        <taxon>Gunneridae</taxon>
        <taxon>Pentapetalae</taxon>
        <taxon>rosids</taxon>
        <taxon>malvids</taxon>
        <taxon>Malvales</taxon>
        <taxon>Dipterocarpaceae</taxon>
        <taxon>Rubroshorea</taxon>
    </lineage>
</organism>
<dbReference type="Proteomes" id="UP001054252">
    <property type="component" value="Unassembled WGS sequence"/>
</dbReference>
<keyword evidence="2" id="KW-1185">Reference proteome</keyword>
<evidence type="ECO:0000313" key="2">
    <source>
        <dbReference type="Proteomes" id="UP001054252"/>
    </source>
</evidence>
<dbReference type="EMBL" id="BPVZ01000004">
    <property type="protein sequence ID" value="GKU89933.1"/>
    <property type="molecule type" value="Genomic_DNA"/>
</dbReference>
<dbReference type="AlphaFoldDB" id="A0AAV5HMA0"/>